<proteinExistence type="inferred from homology"/>
<keyword evidence="7" id="KW-1185">Reference proteome</keyword>
<dbReference type="InterPro" id="IPR039255">
    <property type="entry name" value="YceD_bac"/>
</dbReference>
<dbReference type="STRING" id="1760988.SAMN02949497_2229"/>
<dbReference type="EMBL" id="FXAM01000001">
    <property type="protein sequence ID" value="SMF94890.1"/>
    <property type="molecule type" value="Genomic_DNA"/>
</dbReference>
<reference evidence="6 7" key="1">
    <citation type="submission" date="2016-12" db="EMBL/GenBank/DDBJ databases">
        <authorList>
            <person name="Song W.-J."/>
            <person name="Kurnit D.M."/>
        </authorList>
    </citation>
    <scope>NUCLEOTIDE SEQUENCE [LARGE SCALE GENOMIC DNA]</scope>
    <source>
        <strain evidence="6 7">175</strain>
    </source>
</reference>
<dbReference type="InterPro" id="IPR003772">
    <property type="entry name" value="YceD"/>
</dbReference>
<comment type="similarity">
    <text evidence="2">Belongs to the DUF177 domain family.</text>
</comment>
<accession>A0A1Y6CXC1</accession>
<organism evidence="6 7">
    <name type="scientific">Methylomagnum ishizawai</name>
    <dbReference type="NCBI Taxonomy" id="1760988"/>
    <lineage>
        <taxon>Bacteria</taxon>
        <taxon>Pseudomonadati</taxon>
        <taxon>Pseudomonadota</taxon>
        <taxon>Gammaproteobacteria</taxon>
        <taxon>Methylococcales</taxon>
        <taxon>Methylococcaceae</taxon>
        <taxon>Methylomagnum</taxon>
    </lineage>
</organism>
<evidence type="ECO:0000256" key="3">
    <source>
        <dbReference type="ARBA" id="ARBA00015716"/>
    </source>
</evidence>
<dbReference type="GO" id="GO:0005829">
    <property type="term" value="C:cytosol"/>
    <property type="evidence" value="ECO:0007669"/>
    <property type="project" value="TreeGrafter"/>
</dbReference>
<dbReference type="OrthoDB" id="9786771at2"/>
<evidence type="ECO:0000313" key="7">
    <source>
        <dbReference type="Proteomes" id="UP000192923"/>
    </source>
</evidence>
<evidence type="ECO:0000313" key="6">
    <source>
        <dbReference type="EMBL" id="SMF94890.1"/>
    </source>
</evidence>
<evidence type="ECO:0000256" key="4">
    <source>
        <dbReference type="ARBA" id="ARBA00022517"/>
    </source>
</evidence>
<comment type="function">
    <text evidence="1">Plays a role in synthesis, processing and/or stability of 23S rRNA.</text>
</comment>
<dbReference type="Pfam" id="PF02620">
    <property type="entry name" value="YceD"/>
    <property type="match status" value="1"/>
</dbReference>
<dbReference type="AlphaFoldDB" id="A0A1Y6CXC1"/>
<sequence>MLDHLPDKLDPYEFVEKKRRIKGKLALSALDRLHDLLLNFEGVANIDLEFRREARIAAVVGRIEAELVLRCQCCLEALPWPVASEVRLGLVRSIDEADLLPEAFEPLLVESEEPMALADIVQDELLLAIPPIPQHEYCGPPKKPGKAAAEARENPFAALAQLKKTNL</sequence>
<dbReference type="Proteomes" id="UP000192923">
    <property type="component" value="Unassembled WGS sequence"/>
</dbReference>
<dbReference type="RefSeq" id="WP_085212664.1">
    <property type="nucleotide sequence ID" value="NZ_FXAM01000001.1"/>
</dbReference>
<name>A0A1Y6CXC1_9GAMM</name>
<evidence type="ECO:0000256" key="2">
    <source>
        <dbReference type="ARBA" id="ARBA00010740"/>
    </source>
</evidence>
<dbReference type="PANTHER" id="PTHR38099:SF1">
    <property type="entry name" value="LARGE RIBOSOMAL RNA SUBUNIT ACCUMULATION PROTEIN YCED"/>
    <property type="match status" value="1"/>
</dbReference>
<dbReference type="GO" id="GO:0042254">
    <property type="term" value="P:ribosome biogenesis"/>
    <property type="evidence" value="ECO:0007669"/>
    <property type="project" value="UniProtKB-KW"/>
</dbReference>
<gene>
    <name evidence="6" type="ORF">SAMN02949497_2229</name>
</gene>
<evidence type="ECO:0000256" key="1">
    <source>
        <dbReference type="ARBA" id="ARBA00002868"/>
    </source>
</evidence>
<protein>
    <recommendedName>
        <fullName evidence="3">Large ribosomal RNA subunit accumulation protein YceD</fullName>
    </recommendedName>
    <alternativeName>
        <fullName evidence="5">23S rRNA accumulation protein YceD</fullName>
    </alternativeName>
</protein>
<dbReference type="PANTHER" id="PTHR38099">
    <property type="entry name" value="LARGE RIBOSOMAL RNA SUBUNIT ACCUMULATION PROTEIN YCED"/>
    <property type="match status" value="1"/>
</dbReference>
<evidence type="ECO:0000256" key="5">
    <source>
        <dbReference type="ARBA" id="ARBA00031841"/>
    </source>
</evidence>
<keyword evidence="4" id="KW-0690">Ribosome biogenesis</keyword>